<sequence length="277" mass="30721">MPVQDFIAAIDGVRLACQTVTPDTDTAEIAPAFPHNAGSDGDSPTIIMLHEALGTIRMWRDFPQRLANATGLSCLVYERRGHGKSDPQTVVPRPVDFHNEETDRFLHGLITSLNLNNPILFGHSDGATIALKYAARFPAIPRAVISLAAHAFVEDVTIDGIEMAAQTYANTDWKSRLERHHFDQTDTVFRAWVDTWRQPAFRTWQMIDELPAITCPALILQGDDDQFGSNDQVTTIANHVSGPVTSHIIPNCGHIPHLETPDAVIESVRHFLDTNFK</sequence>
<dbReference type="GO" id="GO:0016787">
    <property type="term" value="F:hydrolase activity"/>
    <property type="evidence" value="ECO:0007669"/>
    <property type="project" value="UniProtKB-KW"/>
</dbReference>
<keyword evidence="2" id="KW-0378">Hydrolase</keyword>
<dbReference type="PANTHER" id="PTHR43798">
    <property type="entry name" value="MONOACYLGLYCEROL LIPASE"/>
    <property type="match status" value="1"/>
</dbReference>
<organism evidence="2 3">
    <name type="scientific">Thalassospira marina</name>
    <dbReference type="NCBI Taxonomy" id="2048283"/>
    <lineage>
        <taxon>Bacteria</taxon>
        <taxon>Pseudomonadati</taxon>
        <taxon>Pseudomonadota</taxon>
        <taxon>Alphaproteobacteria</taxon>
        <taxon>Rhodospirillales</taxon>
        <taxon>Thalassospiraceae</taxon>
        <taxon>Thalassospira</taxon>
    </lineage>
</organism>
<comment type="caution">
    <text evidence="2">The sequence shown here is derived from an EMBL/GenBank/DDBJ whole genome shotgun (WGS) entry which is preliminary data.</text>
</comment>
<accession>A0A2N3KWY8</accession>
<evidence type="ECO:0000259" key="1">
    <source>
        <dbReference type="Pfam" id="PF12697"/>
    </source>
</evidence>
<dbReference type="AlphaFoldDB" id="A0A2N3KWY8"/>
<feature type="domain" description="AB hydrolase-1" evidence="1">
    <location>
        <begin position="57"/>
        <end position="266"/>
    </location>
</feature>
<dbReference type="SUPFAM" id="SSF53474">
    <property type="entry name" value="alpha/beta-Hydrolases"/>
    <property type="match status" value="1"/>
</dbReference>
<protein>
    <submittedName>
        <fullName evidence="2">Alpha/beta hydrolase</fullName>
    </submittedName>
</protein>
<dbReference type="EMBL" id="NWTK01000003">
    <property type="protein sequence ID" value="PKR55095.1"/>
    <property type="molecule type" value="Genomic_DNA"/>
</dbReference>
<dbReference type="Proteomes" id="UP000233597">
    <property type="component" value="Unassembled WGS sequence"/>
</dbReference>
<evidence type="ECO:0000313" key="2">
    <source>
        <dbReference type="EMBL" id="PKR55095.1"/>
    </source>
</evidence>
<dbReference type="GO" id="GO:0016020">
    <property type="term" value="C:membrane"/>
    <property type="evidence" value="ECO:0007669"/>
    <property type="project" value="TreeGrafter"/>
</dbReference>
<reference evidence="2 3" key="1">
    <citation type="submission" date="2017-09" db="EMBL/GenBank/DDBJ databases">
        <title>Biodiversity and function of Thalassospira species in the particle-attached aromatic-hydrocarbon-degrading consortia from the surface seawater of the South China Sea.</title>
        <authorList>
            <person name="Dong C."/>
            <person name="Liu R."/>
            <person name="Shao Z."/>
        </authorList>
    </citation>
    <scope>NUCLEOTIDE SEQUENCE [LARGE SCALE GENOMIC DNA]</scope>
    <source>
        <strain evidence="2 3">CSC1P2</strain>
    </source>
</reference>
<dbReference type="RefSeq" id="WP_101264938.1">
    <property type="nucleotide sequence ID" value="NZ_NWTK01000003.1"/>
</dbReference>
<dbReference type="Pfam" id="PF12697">
    <property type="entry name" value="Abhydrolase_6"/>
    <property type="match status" value="1"/>
</dbReference>
<name>A0A2N3KWY8_9PROT</name>
<evidence type="ECO:0000313" key="3">
    <source>
        <dbReference type="Proteomes" id="UP000233597"/>
    </source>
</evidence>
<dbReference type="InterPro" id="IPR050266">
    <property type="entry name" value="AB_hydrolase_sf"/>
</dbReference>
<dbReference type="InterPro" id="IPR000073">
    <property type="entry name" value="AB_hydrolase_1"/>
</dbReference>
<proteinExistence type="predicted"/>
<dbReference type="InterPro" id="IPR029058">
    <property type="entry name" value="AB_hydrolase_fold"/>
</dbReference>
<gene>
    <name evidence="2" type="ORF">COO20_06835</name>
</gene>
<dbReference type="PANTHER" id="PTHR43798:SF33">
    <property type="entry name" value="HYDROLASE, PUTATIVE (AFU_ORTHOLOGUE AFUA_2G14860)-RELATED"/>
    <property type="match status" value="1"/>
</dbReference>
<dbReference type="Gene3D" id="3.40.50.1820">
    <property type="entry name" value="alpha/beta hydrolase"/>
    <property type="match status" value="1"/>
</dbReference>
<dbReference type="OrthoDB" id="9779853at2"/>